<gene>
    <name evidence="6" type="ORF">AAHA92_20322</name>
</gene>
<evidence type="ECO:0000313" key="6">
    <source>
        <dbReference type="EMBL" id="KAL1543333.1"/>
    </source>
</evidence>
<dbReference type="Pfam" id="PF03226">
    <property type="entry name" value="Yippee-Mis18"/>
    <property type="match status" value="1"/>
</dbReference>
<feature type="domain" description="Yippee" evidence="5">
    <location>
        <begin position="17"/>
        <end position="108"/>
    </location>
</feature>
<comment type="similarity">
    <text evidence="1 4">Belongs to the yippee family.</text>
</comment>
<evidence type="ECO:0000256" key="1">
    <source>
        <dbReference type="ARBA" id="ARBA00005613"/>
    </source>
</evidence>
<evidence type="ECO:0000259" key="5">
    <source>
        <dbReference type="PROSITE" id="PS51792"/>
    </source>
</evidence>
<evidence type="ECO:0000313" key="7">
    <source>
        <dbReference type="Proteomes" id="UP001567538"/>
    </source>
</evidence>
<keyword evidence="2" id="KW-0479">Metal-binding</keyword>
<reference evidence="6 7" key="1">
    <citation type="submission" date="2024-06" db="EMBL/GenBank/DDBJ databases">
        <title>A chromosome level genome sequence of Diviner's sage (Salvia divinorum).</title>
        <authorList>
            <person name="Ford S.A."/>
            <person name="Ro D.-K."/>
            <person name="Ness R.W."/>
            <person name="Phillips M.A."/>
        </authorList>
    </citation>
    <scope>NUCLEOTIDE SEQUENCE [LARGE SCALE GENOMIC DNA]</scope>
    <source>
        <strain evidence="6">SAF-2024a</strain>
        <tissue evidence="6">Leaf</tissue>
    </source>
</reference>
<dbReference type="InterPro" id="IPR034751">
    <property type="entry name" value="Yippee"/>
</dbReference>
<dbReference type="InterPro" id="IPR039058">
    <property type="entry name" value="Yippee_fam"/>
</dbReference>
<proteinExistence type="inferred from homology"/>
<dbReference type="GO" id="GO:0046872">
    <property type="term" value="F:metal ion binding"/>
    <property type="evidence" value="ECO:0007669"/>
    <property type="project" value="UniProtKB-KW"/>
</dbReference>
<dbReference type="PROSITE" id="PS51792">
    <property type="entry name" value="YIPPEE"/>
    <property type="match status" value="1"/>
</dbReference>
<protein>
    <recommendedName>
        <fullName evidence="4">Protein yippee-like</fullName>
    </recommendedName>
</protein>
<dbReference type="Proteomes" id="UP001567538">
    <property type="component" value="Unassembled WGS sequence"/>
</dbReference>
<comment type="caution">
    <text evidence="6">The sequence shown here is derived from an EMBL/GenBank/DDBJ whole genome shotgun (WGS) entry which is preliminary data.</text>
</comment>
<evidence type="ECO:0000256" key="4">
    <source>
        <dbReference type="RuleBase" id="RU110713"/>
    </source>
</evidence>
<name>A0ABD1GJT8_SALDI</name>
<organism evidence="6 7">
    <name type="scientific">Salvia divinorum</name>
    <name type="common">Maria pastora</name>
    <name type="synonym">Diviner's sage</name>
    <dbReference type="NCBI Taxonomy" id="28513"/>
    <lineage>
        <taxon>Eukaryota</taxon>
        <taxon>Viridiplantae</taxon>
        <taxon>Streptophyta</taxon>
        <taxon>Embryophyta</taxon>
        <taxon>Tracheophyta</taxon>
        <taxon>Spermatophyta</taxon>
        <taxon>Magnoliopsida</taxon>
        <taxon>eudicotyledons</taxon>
        <taxon>Gunneridae</taxon>
        <taxon>Pentapetalae</taxon>
        <taxon>asterids</taxon>
        <taxon>lamiids</taxon>
        <taxon>Lamiales</taxon>
        <taxon>Lamiaceae</taxon>
        <taxon>Nepetoideae</taxon>
        <taxon>Mentheae</taxon>
        <taxon>Salviinae</taxon>
        <taxon>Salvia</taxon>
        <taxon>Salvia subgen. Calosphace</taxon>
    </lineage>
</organism>
<dbReference type="EMBL" id="JBEAFC010000008">
    <property type="protein sequence ID" value="KAL1543333.1"/>
    <property type="molecule type" value="Genomic_DNA"/>
</dbReference>
<dbReference type="InterPro" id="IPR004910">
    <property type="entry name" value="Yippee/Mis18/Cereblon"/>
</dbReference>
<sequence>MERTTFLVRYEQSQNTSFYLCRHCQTHLALHQELLHKYAANQHALFQNLVNVGLGANYQIVSGQTGAPVSCINCGSNLGSKFVSLSIETSAIKAGRFMIDMQVHGLLPSPHMDLRGRCSCL</sequence>
<accession>A0ABD1GJT8</accession>
<dbReference type="PANTHER" id="PTHR13848">
    <property type="entry name" value="PROTEIN YIPPEE-LIKE CG15309-RELATED"/>
    <property type="match status" value="1"/>
</dbReference>
<evidence type="ECO:0000256" key="3">
    <source>
        <dbReference type="ARBA" id="ARBA00022833"/>
    </source>
</evidence>
<evidence type="ECO:0000256" key="2">
    <source>
        <dbReference type="ARBA" id="ARBA00022723"/>
    </source>
</evidence>
<keyword evidence="3" id="KW-0862">Zinc</keyword>
<dbReference type="AlphaFoldDB" id="A0ABD1GJT8"/>
<keyword evidence="7" id="KW-1185">Reference proteome</keyword>